<gene>
    <name evidence="2" type="ORF">B0680_05420</name>
</gene>
<feature type="transmembrane region" description="Helical" evidence="1">
    <location>
        <begin position="6"/>
        <end position="27"/>
    </location>
</feature>
<feature type="transmembrane region" description="Helical" evidence="1">
    <location>
        <begin position="74"/>
        <end position="94"/>
    </location>
</feature>
<dbReference type="AlphaFoldDB" id="A0A1T0CPP0"/>
<comment type="caution">
    <text evidence="2">The sequence shown here is derived from an EMBL/GenBank/DDBJ whole genome shotgun (WGS) entry which is preliminary data.</text>
</comment>
<evidence type="ECO:0000256" key="1">
    <source>
        <dbReference type="SAM" id="Phobius"/>
    </source>
</evidence>
<organism evidence="2 3">
    <name type="scientific">Moraxella pluranimalium</name>
    <dbReference type="NCBI Taxonomy" id="470453"/>
    <lineage>
        <taxon>Bacteria</taxon>
        <taxon>Pseudomonadati</taxon>
        <taxon>Pseudomonadota</taxon>
        <taxon>Gammaproteobacteria</taxon>
        <taxon>Moraxellales</taxon>
        <taxon>Moraxellaceae</taxon>
        <taxon>Moraxella</taxon>
    </lineage>
</organism>
<dbReference type="OrthoDB" id="6692656at2"/>
<keyword evidence="1" id="KW-0812">Transmembrane</keyword>
<dbReference type="STRING" id="470453.B0680_05420"/>
<name>A0A1T0CPP0_9GAMM</name>
<sequence length="122" mass="13521">MPNNLADLPFFVKVFAVIIGAVFAMTLTGDIDRDGKLKLSFGVLIKIAFSATFGFMAGGWLIEYMGWQSWGYTSHGFVMMLCSVFGMTLVGILYQSVLLSLTDKKLSEIIAEIKLTFKSIFK</sequence>
<dbReference type="Proteomes" id="UP000189800">
    <property type="component" value="Unassembled WGS sequence"/>
</dbReference>
<keyword evidence="3" id="KW-1185">Reference proteome</keyword>
<accession>A0A1T0CPP0</accession>
<proteinExistence type="predicted"/>
<protein>
    <submittedName>
        <fullName evidence="2">Uncharacterized protein</fullName>
    </submittedName>
</protein>
<evidence type="ECO:0000313" key="3">
    <source>
        <dbReference type="Proteomes" id="UP000189800"/>
    </source>
</evidence>
<keyword evidence="1" id="KW-1133">Transmembrane helix</keyword>
<reference evidence="2 3" key="1">
    <citation type="submission" date="2017-02" db="EMBL/GenBank/DDBJ databases">
        <title>Draft genome sequence of Moraxella pluranimalium CCUG 54913T type strain.</title>
        <authorList>
            <person name="Salva-Serra F."/>
            <person name="Engstrom-Jakobsson H."/>
            <person name="Thorell K."/>
            <person name="Jaen-Luchoro D."/>
            <person name="Gonzales-Siles L."/>
            <person name="Karlsson R."/>
            <person name="Yazdan S."/>
            <person name="Boulund F."/>
            <person name="Johnning A."/>
            <person name="Engstrand L."/>
            <person name="Kristiansson E."/>
            <person name="Moore E."/>
        </authorList>
    </citation>
    <scope>NUCLEOTIDE SEQUENCE [LARGE SCALE GENOMIC DNA]</scope>
    <source>
        <strain evidence="2 3">CCUG 54913</strain>
    </source>
</reference>
<dbReference type="RefSeq" id="WP_078254077.1">
    <property type="nucleotide sequence ID" value="NZ_MUYU01000012.1"/>
</dbReference>
<dbReference type="EMBL" id="MUYU01000012">
    <property type="protein sequence ID" value="OOS24219.1"/>
    <property type="molecule type" value="Genomic_DNA"/>
</dbReference>
<keyword evidence="1" id="KW-0472">Membrane</keyword>
<feature type="transmembrane region" description="Helical" evidence="1">
    <location>
        <begin position="39"/>
        <end position="62"/>
    </location>
</feature>
<evidence type="ECO:0000313" key="2">
    <source>
        <dbReference type="EMBL" id="OOS24219.1"/>
    </source>
</evidence>